<dbReference type="Pfam" id="PF00560">
    <property type="entry name" value="LRR_1"/>
    <property type="match status" value="3"/>
</dbReference>
<keyword evidence="7" id="KW-1133">Transmembrane helix</keyword>
<accession>A0ABD1WUT2</accession>
<organism evidence="11 12">
    <name type="scientific">Forsythia ovata</name>
    <dbReference type="NCBI Taxonomy" id="205694"/>
    <lineage>
        <taxon>Eukaryota</taxon>
        <taxon>Viridiplantae</taxon>
        <taxon>Streptophyta</taxon>
        <taxon>Embryophyta</taxon>
        <taxon>Tracheophyta</taxon>
        <taxon>Spermatophyta</taxon>
        <taxon>Magnoliopsida</taxon>
        <taxon>eudicotyledons</taxon>
        <taxon>Gunneridae</taxon>
        <taxon>Pentapetalae</taxon>
        <taxon>asterids</taxon>
        <taxon>lamiids</taxon>
        <taxon>Lamiales</taxon>
        <taxon>Oleaceae</taxon>
        <taxon>Forsythieae</taxon>
        <taxon>Forsythia</taxon>
    </lineage>
</organism>
<dbReference type="SUPFAM" id="SSF52058">
    <property type="entry name" value="L domain-like"/>
    <property type="match status" value="1"/>
</dbReference>
<keyword evidence="4" id="KW-0812">Transmembrane</keyword>
<dbReference type="Pfam" id="PF08263">
    <property type="entry name" value="LRRNT_2"/>
    <property type="match status" value="1"/>
</dbReference>
<keyword evidence="12" id="KW-1185">Reference proteome</keyword>
<evidence type="ECO:0000256" key="9">
    <source>
        <dbReference type="ARBA" id="ARBA00023180"/>
    </source>
</evidence>
<dbReference type="PANTHER" id="PTHR48060">
    <property type="entry name" value="DNA DAMAGE-REPAIR/TOLERATION PROTEIN DRT100"/>
    <property type="match status" value="1"/>
</dbReference>
<protein>
    <submittedName>
        <fullName evidence="11">Receptor-like protein kinase</fullName>
    </submittedName>
</protein>
<dbReference type="Gene3D" id="3.80.10.10">
    <property type="entry name" value="Ribonuclease Inhibitor"/>
    <property type="match status" value="2"/>
</dbReference>
<evidence type="ECO:0000256" key="3">
    <source>
        <dbReference type="ARBA" id="ARBA00022614"/>
    </source>
</evidence>
<keyword evidence="6" id="KW-0677">Repeat</keyword>
<evidence type="ECO:0000256" key="1">
    <source>
        <dbReference type="ARBA" id="ARBA00004479"/>
    </source>
</evidence>
<feature type="domain" description="Leucine-rich repeat-containing N-terminal plant-type" evidence="10">
    <location>
        <begin position="12"/>
        <end position="50"/>
    </location>
</feature>
<name>A0ABD1WUT2_9LAMI</name>
<dbReference type="GO" id="GO:0016020">
    <property type="term" value="C:membrane"/>
    <property type="evidence" value="ECO:0007669"/>
    <property type="project" value="UniProtKB-SubCell"/>
</dbReference>
<evidence type="ECO:0000313" key="11">
    <source>
        <dbReference type="EMBL" id="KAL2553467.1"/>
    </source>
</evidence>
<proteinExistence type="inferred from homology"/>
<evidence type="ECO:0000256" key="2">
    <source>
        <dbReference type="ARBA" id="ARBA00009592"/>
    </source>
</evidence>
<comment type="subcellular location">
    <subcellularLocation>
        <location evidence="1">Membrane</location>
        <topology evidence="1">Single-pass type I membrane protein</topology>
    </subcellularLocation>
</comment>
<dbReference type="InterPro" id="IPR013210">
    <property type="entry name" value="LRR_N_plant-typ"/>
</dbReference>
<keyword evidence="3" id="KW-0433">Leucine-rich repeat</keyword>
<evidence type="ECO:0000259" key="10">
    <source>
        <dbReference type="Pfam" id="PF08263"/>
    </source>
</evidence>
<evidence type="ECO:0000256" key="5">
    <source>
        <dbReference type="ARBA" id="ARBA00022729"/>
    </source>
</evidence>
<keyword evidence="8" id="KW-0472">Membrane</keyword>
<sequence length="253" mass="27540">MGPEYSSVLGNETDKLALLALKSQITDDPQKILLSWNSSSHFCKWTGVICGHKQERVTGLNLKGRKLDGTITPHIGNFSFLHSLDLSDYYFRGGFPPELGNLGRLQILNMSNNLLEGQVPASLSGCSNLVSLALRKNFLIGKIPPEIGSLQNLISLSYNNFNGNIRNTIGLDLPKLKIFYLAFNFFTGQIPDSLSNASALEGIDVLHNNFTGKVPVSFGSSHNLQVFSVGYNLLGNGGSEDLNFVDSLTNCSN</sequence>
<keyword evidence="9" id="KW-0325">Glycoprotein</keyword>
<dbReference type="EMBL" id="JBFOLJ010000002">
    <property type="protein sequence ID" value="KAL2553467.1"/>
    <property type="molecule type" value="Genomic_DNA"/>
</dbReference>
<keyword evidence="5" id="KW-0732">Signal</keyword>
<evidence type="ECO:0000256" key="8">
    <source>
        <dbReference type="ARBA" id="ARBA00023136"/>
    </source>
</evidence>
<evidence type="ECO:0000256" key="7">
    <source>
        <dbReference type="ARBA" id="ARBA00022989"/>
    </source>
</evidence>
<comment type="caution">
    <text evidence="11">The sequence shown here is derived from an EMBL/GenBank/DDBJ whole genome shotgun (WGS) entry which is preliminary data.</text>
</comment>
<comment type="similarity">
    <text evidence="2">Belongs to the RLP family.</text>
</comment>
<gene>
    <name evidence="11" type="ORF">Fot_07086</name>
</gene>
<reference evidence="12" key="1">
    <citation type="submission" date="2024-07" db="EMBL/GenBank/DDBJ databases">
        <title>Two chromosome-level genome assemblies of Korean endemic species Abeliophyllum distichum and Forsythia ovata (Oleaceae).</title>
        <authorList>
            <person name="Jang H."/>
        </authorList>
    </citation>
    <scope>NUCLEOTIDE SEQUENCE [LARGE SCALE GENOMIC DNA]</scope>
</reference>
<evidence type="ECO:0000256" key="4">
    <source>
        <dbReference type="ARBA" id="ARBA00022692"/>
    </source>
</evidence>
<dbReference type="AlphaFoldDB" id="A0ABD1WUT2"/>
<dbReference type="PANTHER" id="PTHR48060:SF21">
    <property type="entry name" value="L DOMAIN-LIKE PROTEIN"/>
    <property type="match status" value="1"/>
</dbReference>
<dbReference type="FunFam" id="3.80.10.10:FF:000275">
    <property type="entry name" value="Leucine-rich repeat receptor-like protein kinase"/>
    <property type="match status" value="1"/>
</dbReference>
<dbReference type="Proteomes" id="UP001604277">
    <property type="component" value="Unassembled WGS sequence"/>
</dbReference>
<dbReference type="InterPro" id="IPR032675">
    <property type="entry name" value="LRR_dom_sf"/>
</dbReference>
<evidence type="ECO:0000313" key="12">
    <source>
        <dbReference type="Proteomes" id="UP001604277"/>
    </source>
</evidence>
<dbReference type="InterPro" id="IPR001611">
    <property type="entry name" value="Leu-rich_rpt"/>
</dbReference>
<dbReference type="InterPro" id="IPR053211">
    <property type="entry name" value="DNA_repair-toleration"/>
</dbReference>
<evidence type="ECO:0000256" key="6">
    <source>
        <dbReference type="ARBA" id="ARBA00022737"/>
    </source>
</evidence>